<sequence>MQKMPESSIVVRPEPVGSGTYTAASRLQAAGLARAIEIFSEAAAEVPLPSPPQPIVIADYGAASGHNSLLPIGAAIGVLRSRTRPEHSVLVAHTDRPENDFTALFRTLEEDPDTYLAKDRAAFASAVGRSFYAQILPSNSVNLGWSSWAIQWLSRVPAPILGGHLQVATCGDEEVQAAYAKQAARDWHEFVAFRGRELCPGGRLVVTTMGIGEDGELGFRPLLTAMADTLDEIAAAGMVTAEEVGRMCIPTFARRAADFAAPFAPSGLFERLEIAHLEIVDAQDRFWDRYQVDGDATDFGARWAGFARASTFAALSTALEGGPTDPRVAQLHDRLEKGIAARLAAAPERTQIPLAYIVLVKRPRS</sequence>
<dbReference type="AlphaFoldDB" id="A0A7I7MCI8"/>
<accession>A0A7I7MCI8</accession>
<name>A0A7I7MCI8_9MYCO</name>
<dbReference type="InterPro" id="IPR042086">
    <property type="entry name" value="MeTrfase_capping"/>
</dbReference>
<dbReference type="Pfam" id="PF03492">
    <property type="entry name" value="Methyltransf_7"/>
    <property type="match status" value="1"/>
</dbReference>
<dbReference type="KEGG" id="mpsc:MPSYJ_30030"/>
<evidence type="ECO:0000256" key="1">
    <source>
        <dbReference type="ARBA" id="ARBA00022723"/>
    </source>
</evidence>
<dbReference type="Proteomes" id="UP000466514">
    <property type="component" value="Chromosome"/>
</dbReference>
<dbReference type="InterPro" id="IPR005299">
    <property type="entry name" value="MeTrfase_7"/>
</dbReference>
<evidence type="ECO:0000313" key="3">
    <source>
        <dbReference type="EMBL" id="BBX69542.1"/>
    </source>
</evidence>
<keyword evidence="2" id="KW-0460">Magnesium</keyword>
<evidence type="ECO:0008006" key="5">
    <source>
        <dbReference type="Google" id="ProtNLM"/>
    </source>
</evidence>
<dbReference type="SUPFAM" id="SSF53335">
    <property type="entry name" value="S-adenosyl-L-methionine-dependent methyltransferases"/>
    <property type="match status" value="1"/>
</dbReference>
<proteinExistence type="predicted"/>
<dbReference type="GO" id="GO:0008168">
    <property type="term" value="F:methyltransferase activity"/>
    <property type="evidence" value="ECO:0007669"/>
    <property type="project" value="InterPro"/>
</dbReference>
<dbReference type="InterPro" id="IPR029063">
    <property type="entry name" value="SAM-dependent_MTases_sf"/>
</dbReference>
<keyword evidence="1" id="KW-0479">Metal-binding</keyword>
<dbReference type="Gene3D" id="1.10.1200.270">
    <property type="entry name" value="Methyltransferase, alpha-helical capping domain"/>
    <property type="match status" value="1"/>
</dbReference>
<dbReference type="EMBL" id="AP022574">
    <property type="protein sequence ID" value="BBX69542.1"/>
    <property type="molecule type" value="Genomic_DNA"/>
</dbReference>
<dbReference type="Gene3D" id="3.40.50.150">
    <property type="entry name" value="Vaccinia Virus protein VP39"/>
    <property type="match status" value="1"/>
</dbReference>
<evidence type="ECO:0000256" key="2">
    <source>
        <dbReference type="ARBA" id="ARBA00022842"/>
    </source>
</evidence>
<dbReference type="GO" id="GO:0046872">
    <property type="term" value="F:metal ion binding"/>
    <property type="evidence" value="ECO:0007669"/>
    <property type="project" value="UniProtKB-KW"/>
</dbReference>
<evidence type="ECO:0000313" key="4">
    <source>
        <dbReference type="Proteomes" id="UP000466514"/>
    </source>
</evidence>
<keyword evidence="4" id="KW-1185">Reference proteome</keyword>
<organism evidence="3 4">
    <name type="scientific">Mycolicibacterium psychrotolerans</name>
    <dbReference type="NCBI Taxonomy" id="216929"/>
    <lineage>
        <taxon>Bacteria</taxon>
        <taxon>Bacillati</taxon>
        <taxon>Actinomycetota</taxon>
        <taxon>Actinomycetes</taxon>
        <taxon>Mycobacteriales</taxon>
        <taxon>Mycobacteriaceae</taxon>
        <taxon>Mycolicibacterium</taxon>
    </lineage>
</organism>
<dbReference type="PANTHER" id="PTHR31009">
    <property type="entry name" value="S-ADENOSYL-L-METHIONINE:CARBOXYL METHYLTRANSFERASE FAMILY PROTEIN"/>
    <property type="match status" value="1"/>
</dbReference>
<protein>
    <recommendedName>
        <fullName evidence="5">SAM-dependent methyltransferase</fullName>
    </recommendedName>
</protein>
<gene>
    <name evidence="3" type="ORF">MPSYJ_30030</name>
</gene>
<reference evidence="3 4" key="1">
    <citation type="journal article" date="2019" name="Emerg. Microbes Infect.">
        <title>Comprehensive subspecies identification of 175 nontuberculous mycobacteria species based on 7547 genomic profiles.</title>
        <authorList>
            <person name="Matsumoto Y."/>
            <person name="Kinjo T."/>
            <person name="Motooka D."/>
            <person name="Nabeya D."/>
            <person name="Jung N."/>
            <person name="Uechi K."/>
            <person name="Horii T."/>
            <person name="Iida T."/>
            <person name="Fujita J."/>
            <person name="Nakamura S."/>
        </authorList>
    </citation>
    <scope>NUCLEOTIDE SEQUENCE [LARGE SCALE GENOMIC DNA]</scope>
    <source>
        <strain evidence="3 4">JCM 13323</strain>
    </source>
</reference>